<dbReference type="Pfam" id="PF05686">
    <property type="entry name" value="Glyco_transf_90"/>
    <property type="match status" value="1"/>
</dbReference>
<evidence type="ECO:0000313" key="4">
    <source>
        <dbReference type="EMBL" id="RYP08639.1"/>
    </source>
</evidence>
<evidence type="ECO:0000256" key="1">
    <source>
        <dbReference type="SAM" id="MobiDB-lite"/>
    </source>
</evidence>
<keyword evidence="2" id="KW-0472">Membrane</keyword>
<dbReference type="InterPro" id="IPR051091">
    <property type="entry name" value="O-Glucosyltr/Glycosyltrsf_90"/>
</dbReference>
<organism evidence="4 5">
    <name type="scientific">Monosporascus ibericus</name>
    <dbReference type="NCBI Taxonomy" id="155417"/>
    <lineage>
        <taxon>Eukaryota</taxon>
        <taxon>Fungi</taxon>
        <taxon>Dikarya</taxon>
        <taxon>Ascomycota</taxon>
        <taxon>Pezizomycotina</taxon>
        <taxon>Sordariomycetes</taxon>
        <taxon>Xylariomycetidae</taxon>
        <taxon>Xylariales</taxon>
        <taxon>Xylariales incertae sedis</taxon>
        <taxon>Monosporascus</taxon>
    </lineage>
</organism>
<dbReference type="AlphaFoldDB" id="A0A4V1XC62"/>
<feature type="compositionally biased region" description="Basic and acidic residues" evidence="1">
    <location>
        <begin position="47"/>
        <end position="56"/>
    </location>
</feature>
<protein>
    <recommendedName>
        <fullName evidence="3">Glycosyl transferase CAP10 domain-containing protein</fullName>
    </recommendedName>
</protein>
<evidence type="ECO:0000313" key="5">
    <source>
        <dbReference type="Proteomes" id="UP000293360"/>
    </source>
</evidence>
<dbReference type="OrthoDB" id="202415at2759"/>
<dbReference type="PANTHER" id="PTHR12203">
    <property type="entry name" value="KDEL LYS-ASP-GLU-LEU CONTAINING - RELATED"/>
    <property type="match status" value="1"/>
</dbReference>
<dbReference type="EMBL" id="QJNU01000057">
    <property type="protein sequence ID" value="RYP08639.1"/>
    <property type="molecule type" value="Genomic_DNA"/>
</dbReference>
<feature type="domain" description="Glycosyl transferase CAP10" evidence="3">
    <location>
        <begin position="200"/>
        <end position="443"/>
    </location>
</feature>
<comment type="caution">
    <text evidence="4">The sequence shown here is derived from an EMBL/GenBank/DDBJ whole genome shotgun (WGS) entry which is preliminary data.</text>
</comment>
<sequence>MLANIRGKVLTIGVASVLTIILIYLALQESEYSPTKLTSNLGYGSAGDKDTSKDTSWEGEDTFASSPTTTKPVSSPASTTKSAPSHAPTITLSDGWEFDPERDERNLGLSQEQCKAAFPLQYAEIERARDWHASQGGIKEDQIKLWINEPDKAHGQIRMLIYDGDLYVVGEKQGVVDRARYLQGGSMIYRAITAIPDPSVLPNVEFTLDRMDHPNPDPRRPGRVAWAWTRQVTDNDTWVMPDFNGWASSFWDTVGGYRAFRERSKKYLTPFNEKTKKALWRGQINVGQKISEVRKSLIEVSKDKPWSDIEEIRWDSGLGHPVQMEEHCKWQFLVHTEGNSWSGRLRNLVNCNSAIIIHNPLNYTAHFYSVLTPDGPNQNYIPAKNDWSDLDDIMDYYLEHQDEAERIAEETRRTFRDRYMTPAAEACYIRQMIYEWAKVQKFDPKLYKQVKDDNGEVKEKQRGYSWERFVFRAPARFDIPPPPDDYFFKSNQIDFDD</sequence>
<dbReference type="Proteomes" id="UP000293360">
    <property type="component" value="Unassembled WGS sequence"/>
</dbReference>
<evidence type="ECO:0000259" key="3">
    <source>
        <dbReference type="SMART" id="SM00672"/>
    </source>
</evidence>
<dbReference type="SMART" id="SM00672">
    <property type="entry name" value="CAP10"/>
    <property type="match status" value="1"/>
</dbReference>
<reference evidence="4 5" key="1">
    <citation type="submission" date="2018-06" db="EMBL/GenBank/DDBJ databases">
        <title>Complete Genomes of Monosporascus.</title>
        <authorList>
            <person name="Robinson A.J."/>
            <person name="Natvig D.O."/>
        </authorList>
    </citation>
    <scope>NUCLEOTIDE SEQUENCE [LARGE SCALE GENOMIC DNA]</scope>
    <source>
        <strain evidence="4 5">CBS 110550</strain>
    </source>
</reference>
<dbReference type="PANTHER" id="PTHR12203:SF107">
    <property type="entry name" value="GLYCOSYL TRANSFERASE CAP10 DOMAIN-CONTAINING PROTEIN"/>
    <property type="match status" value="1"/>
</dbReference>
<feature type="compositionally biased region" description="Low complexity" evidence="1">
    <location>
        <begin position="64"/>
        <end position="89"/>
    </location>
</feature>
<keyword evidence="5" id="KW-1185">Reference proteome</keyword>
<dbReference type="InterPro" id="IPR006598">
    <property type="entry name" value="CAP10"/>
</dbReference>
<accession>A0A4V1XC62</accession>
<name>A0A4V1XC62_9PEZI</name>
<proteinExistence type="predicted"/>
<feature type="transmembrane region" description="Helical" evidence="2">
    <location>
        <begin position="9"/>
        <end position="27"/>
    </location>
</feature>
<keyword evidence="2" id="KW-1133">Transmembrane helix</keyword>
<gene>
    <name evidence="4" type="ORF">DL764_001767</name>
</gene>
<evidence type="ECO:0000256" key="2">
    <source>
        <dbReference type="SAM" id="Phobius"/>
    </source>
</evidence>
<keyword evidence="2" id="KW-0812">Transmembrane</keyword>
<feature type="region of interest" description="Disordered" evidence="1">
    <location>
        <begin position="38"/>
        <end position="97"/>
    </location>
</feature>